<accession>A0A438D618</accession>
<reference evidence="2 3" key="1">
    <citation type="journal article" date="2018" name="PLoS Genet.">
        <title>Population sequencing reveals clonal diversity and ancestral inbreeding in the grapevine cultivar Chardonnay.</title>
        <authorList>
            <person name="Roach M.J."/>
            <person name="Johnson D.L."/>
            <person name="Bohlmann J."/>
            <person name="van Vuuren H.J."/>
            <person name="Jones S.J."/>
            <person name="Pretorius I.S."/>
            <person name="Schmidt S.A."/>
            <person name="Borneman A.R."/>
        </authorList>
    </citation>
    <scope>NUCLEOTIDE SEQUENCE [LARGE SCALE GENOMIC DNA]</scope>
    <source>
        <strain evidence="3">cv. Chardonnay</strain>
        <tissue evidence="2">Leaf</tissue>
    </source>
</reference>
<evidence type="ECO:0000256" key="1">
    <source>
        <dbReference type="SAM" id="MobiDB-lite"/>
    </source>
</evidence>
<feature type="compositionally biased region" description="Basic and acidic residues" evidence="1">
    <location>
        <begin position="1"/>
        <end position="11"/>
    </location>
</feature>
<evidence type="ECO:0000313" key="2">
    <source>
        <dbReference type="EMBL" id="RVW30948.1"/>
    </source>
</evidence>
<feature type="region of interest" description="Disordered" evidence="1">
    <location>
        <begin position="1"/>
        <end position="33"/>
    </location>
</feature>
<organism evidence="2 3">
    <name type="scientific">Vitis vinifera</name>
    <name type="common">Grape</name>
    <dbReference type="NCBI Taxonomy" id="29760"/>
    <lineage>
        <taxon>Eukaryota</taxon>
        <taxon>Viridiplantae</taxon>
        <taxon>Streptophyta</taxon>
        <taxon>Embryophyta</taxon>
        <taxon>Tracheophyta</taxon>
        <taxon>Spermatophyta</taxon>
        <taxon>Magnoliopsida</taxon>
        <taxon>eudicotyledons</taxon>
        <taxon>Gunneridae</taxon>
        <taxon>Pentapetalae</taxon>
        <taxon>rosids</taxon>
        <taxon>Vitales</taxon>
        <taxon>Vitaceae</taxon>
        <taxon>Viteae</taxon>
        <taxon>Vitis</taxon>
    </lineage>
</organism>
<dbReference type="AlphaFoldDB" id="A0A438D618"/>
<dbReference type="EMBL" id="QGNW01001777">
    <property type="protein sequence ID" value="RVW30948.1"/>
    <property type="molecule type" value="Genomic_DNA"/>
</dbReference>
<evidence type="ECO:0000313" key="3">
    <source>
        <dbReference type="Proteomes" id="UP000288805"/>
    </source>
</evidence>
<proteinExistence type="predicted"/>
<protein>
    <submittedName>
        <fullName evidence="2">Uncharacterized protein</fullName>
    </submittedName>
</protein>
<comment type="caution">
    <text evidence="2">The sequence shown here is derived from an EMBL/GenBank/DDBJ whole genome shotgun (WGS) entry which is preliminary data.</text>
</comment>
<gene>
    <name evidence="2" type="ORF">CK203_097318</name>
</gene>
<feature type="compositionally biased region" description="Acidic residues" evidence="1">
    <location>
        <begin position="12"/>
        <end position="25"/>
    </location>
</feature>
<name>A0A438D618_VITVI</name>
<dbReference type="Proteomes" id="UP000288805">
    <property type="component" value="Unassembled WGS sequence"/>
</dbReference>
<sequence>MGERERAREDERECEGECDGEEGEESSAPRSRRKEYSFIVESKAFEIVVDDRKGKIQVLIVEKKGGVSSWVRLGSDSLGFFLEGLNLCIKDEKEAKWGREWKEQGRMYSMTRGINRAGGFIRLGVSDLERKQFCIFIREVEGIKGGG</sequence>